<gene>
    <name evidence="8" type="ORF">ACERK3_01340</name>
</gene>
<dbReference type="PANTHER" id="PTHR33452:SF1">
    <property type="entry name" value="INNER MEMBRANE PROTEIN YPHA-RELATED"/>
    <property type="match status" value="1"/>
</dbReference>
<keyword evidence="4 7" id="KW-0812">Transmembrane</keyword>
<dbReference type="Pfam" id="PF07681">
    <property type="entry name" value="DoxX"/>
    <property type="match status" value="1"/>
</dbReference>
<accession>A0ABV4U005</accession>
<keyword evidence="3" id="KW-1003">Cell membrane</keyword>
<keyword evidence="6 7" id="KW-0472">Membrane</keyword>
<dbReference type="Proteomes" id="UP001575105">
    <property type="component" value="Unassembled WGS sequence"/>
</dbReference>
<sequence length="143" mass="15296">MKALRWLLLGGLTPPITVGDAVLTAVRIGTGLSIALGHGWGKVKDPSGIIGVSESLGFPLPTLAGWMAALSEFGGGILLAVGLLTRPAAFLILVTMSVAIYAHAFRWGDPFVQGWELAFLFWMLALQYVVFGAGRFGVDRWLR</sequence>
<dbReference type="RefSeq" id="WP_425343852.1">
    <property type="nucleotide sequence ID" value="NZ_JBGUBD010000001.1"/>
</dbReference>
<reference evidence="8 9" key="1">
    <citation type="submission" date="2024-08" db="EMBL/GenBank/DDBJ databases">
        <title>Whole-genome sequencing of halo(alkali)philic microorganisms from hypersaline lakes.</title>
        <authorList>
            <person name="Sorokin D.Y."/>
            <person name="Merkel A.Y."/>
            <person name="Messina E."/>
            <person name="Yakimov M."/>
        </authorList>
    </citation>
    <scope>NUCLEOTIDE SEQUENCE [LARGE SCALE GENOMIC DNA]</scope>
    <source>
        <strain evidence="8 9">AB-hyl4</strain>
    </source>
</reference>
<evidence type="ECO:0000313" key="9">
    <source>
        <dbReference type="Proteomes" id="UP001575105"/>
    </source>
</evidence>
<keyword evidence="9" id="KW-1185">Reference proteome</keyword>
<evidence type="ECO:0000256" key="5">
    <source>
        <dbReference type="ARBA" id="ARBA00022989"/>
    </source>
</evidence>
<evidence type="ECO:0000256" key="7">
    <source>
        <dbReference type="SAM" id="Phobius"/>
    </source>
</evidence>
<evidence type="ECO:0000256" key="1">
    <source>
        <dbReference type="ARBA" id="ARBA00004651"/>
    </source>
</evidence>
<name>A0ABV4U005_9BACT</name>
<keyword evidence="5 7" id="KW-1133">Transmembrane helix</keyword>
<evidence type="ECO:0000256" key="3">
    <source>
        <dbReference type="ARBA" id="ARBA00022475"/>
    </source>
</evidence>
<comment type="subcellular location">
    <subcellularLocation>
        <location evidence="1">Cell membrane</location>
        <topology evidence="1">Multi-pass membrane protein</topology>
    </subcellularLocation>
</comment>
<protein>
    <submittedName>
        <fullName evidence="8">DoxX family protein</fullName>
    </submittedName>
</protein>
<evidence type="ECO:0000256" key="6">
    <source>
        <dbReference type="ARBA" id="ARBA00023136"/>
    </source>
</evidence>
<organism evidence="8 9">
    <name type="scientific">Natronomicrosphaera hydrolytica</name>
    <dbReference type="NCBI Taxonomy" id="3242702"/>
    <lineage>
        <taxon>Bacteria</taxon>
        <taxon>Pseudomonadati</taxon>
        <taxon>Planctomycetota</taxon>
        <taxon>Phycisphaerae</taxon>
        <taxon>Phycisphaerales</taxon>
        <taxon>Phycisphaeraceae</taxon>
        <taxon>Natronomicrosphaera</taxon>
    </lineage>
</organism>
<dbReference type="PANTHER" id="PTHR33452">
    <property type="entry name" value="OXIDOREDUCTASE CATD-RELATED"/>
    <property type="match status" value="1"/>
</dbReference>
<feature type="transmembrane region" description="Helical" evidence="7">
    <location>
        <begin position="88"/>
        <end position="105"/>
    </location>
</feature>
<feature type="transmembrane region" description="Helical" evidence="7">
    <location>
        <begin position="117"/>
        <end position="138"/>
    </location>
</feature>
<feature type="transmembrane region" description="Helical" evidence="7">
    <location>
        <begin position="63"/>
        <end position="81"/>
    </location>
</feature>
<comment type="caution">
    <text evidence="8">The sequence shown here is derived from an EMBL/GenBank/DDBJ whole genome shotgun (WGS) entry which is preliminary data.</text>
</comment>
<dbReference type="EMBL" id="JBGUBD010000001">
    <property type="protein sequence ID" value="MFA9476927.1"/>
    <property type="molecule type" value="Genomic_DNA"/>
</dbReference>
<comment type="similarity">
    <text evidence="2">Belongs to the DoxX family.</text>
</comment>
<evidence type="ECO:0000313" key="8">
    <source>
        <dbReference type="EMBL" id="MFA9476927.1"/>
    </source>
</evidence>
<evidence type="ECO:0000256" key="4">
    <source>
        <dbReference type="ARBA" id="ARBA00022692"/>
    </source>
</evidence>
<proteinExistence type="inferred from homology"/>
<evidence type="ECO:0000256" key="2">
    <source>
        <dbReference type="ARBA" id="ARBA00006679"/>
    </source>
</evidence>
<dbReference type="InterPro" id="IPR032808">
    <property type="entry name" value="DoxX"/>
</dbReference>
<dbReference type="InterPro" id="IPR051907">
    <property type="entry name" value="DoxX-like_oxidoreductase"/>
</dbReference>